<comment type="caution">
    <text evidence="15">The sequence shown here is derived from an EMBL/GenBank/DDBJ whole genome shotgun (WGS) entry which is preliminary data.</text>
</comment>
<evidence type="ECO:0000256" key="1">
    <source>
        <dbReference type="ARBA" id="ARBA00004726"/>
    </source>
</evidence>
<dbReference type="InterPro" id="IPR002500">
    <property type="entry name" value="PAPS_reduct_dom"/>
</dbReference>
<dbReference type="GO" id="GO:0006747">
    <property type="term" value="P:FAD biosynthetic process"/>
    <property type="evidence" value="ECO:0007669"/>
    <property type="project" value="TreeGrafter"/>
</dbReference>
<evidence type="ECO:0000313" key="16">
    <source>
        <dbReference type="Proteomes" id="UP001161017"/>
    </source>
</evidence>
<proteinExistence type="predicted"/>
<keyword evidence="8" id="KW-0274">FAD</keyword>
<evidence type="ECO:0000256" key="6">
    <source>
        <dbReference type="ARBA" id="ARBA00022695"/>
    </source>
</evidence>
<dbReference type="GO" id="GO:0003919">
    <property type="term" value="F:FMN adenylyltransferase activity"/>
    <property type="evidence" value="ECO:0007669"/>
    <property type="project" value="UniProtKB-EC"/>
</dbReference>
<evidence type="ECO:0000256" key="5">
    <source>
        <dbReference type="ARBA" id="ARBA00022679"/>
    </source>
</evidence>
<dbReference type="Gene3D" id="3.40.50.620">
    <property type="entry name" value="HUPs"/>
    <property type="match status" value="1"/>
</dbReference>
<evidence type="ECO:0000256" key="12">
    <source>
        <dbReference type="ARBA" id="ARBA00049494"/>
    </source>
</evidence>
<evidence type="ECO:0000256" key="9">
    <source>
        <dbReference type="ARBA" id="ARBA00022840"/>
    </source>
</evidence>
<dbReference type="SUPFAM" id="SSF52402">
    <property type="entry name" value="Adenine nucleotide alpha hydrolases-like"/>
    <property type="match status" value="1"/>
</dbReference>
<accession>A0AA43TSX3</accession>
<evidence type="ECO:0000313" key="15">
    <source>
        <dbReference type="EMBL" id="MDI1486524.1"/>
    </source>
</evidence>
<sequence>MSLPDPAHDNSTDQSKLTNGSVHHPLRTLCQSLHEKIESFLQEDFQEERLRSVQSQCRHSLSIIQEALDRYPIPTLSFSYNGGKDCLVLLLLYLSLLSTHPHLPPSLPAIHIPCPDPFLAVDRFVHTSSIRYHLNLTHQPPAPSSPTSMKSAFSAYLASPAGQPIEAIFVGTRRTDPHGARLSKFDLTDRGWPGFMRVHPVLEWRYGEVWAFLRWMGEEWCELYDEGYTSLGGVGDTRRNPRLRVVDAEGGERWLPAWRLESDEAERDGRS</sequence>
<comment type="catalytic activity">
    <reaction evidence="12">
        <text>FMN + ATP + H(+) = FAD + diphosphate</text>
        <dbReference type="Rhea" id="RHEA:17237"/>
        <dbReference type="ChEBI" id="CHEBI:15378"/>
        <dbReference type="ChEBI" id="CHEBI:30616"/>
        <dbReference type="ChEBI" id="CHEBI:33019"/>
        <dbReference type="ChEBI" id="CHEBI:57692"/>
        <dbReference type="ChEBI" id="CHEBI:58210"/>
        <dbReference type="EC" id="2.7.7.2"/>
    </reaction>
</comment>
<keyword evidence="9" id="KW-0067">ATP-binding</keyword>
<dbReference type="EMBL" id="JAPUFD010000003">
    <property type="protein sequence ID" value="MDI1486524.1"/>
    <property type="molecule type" value="Genomic_DNA"/>
</dbReference>
<dbReference type="PANTHER" id="PTHR23293">
    <property type="entry name" value="FAD SYNTHETASE-RELATED FMN ADENYLYLTRANSFERASE"/>
    <property type="match status" value="1"/>
</dbReference>
<evidence type="ECO:0000256" key="13">
    <source>
        <dbReference type="SAM" id="MobiDB-lite"/>
    </source>
</evidence>
<keyword evidence="6 15" id="KW-0548">Nucleotidyltransferase</keyword>
<dbReference type="GO" id="GO:0005524">
    <property type="term" value="F:ATP binding"/>
    <property type="evidence" value="ECO:0007669"/>
    <property type="project" value="UniProtKB-KW"/>
</dbReference>
<dbReference type="AlphaFoldDB" id="A0AA43TSX3"/>
<evidence type="ECO:0000256" key="3">
    <source>
        <dbReference type="ARBA" id="ARBA00022630"/>
    </source>
</evidence>
<keyword evidence="16" id="KW-1185">Reference proteome</keyword>
<dbReference type="PANTHER" id="PTHR23293:SF9">
    <property type="entry name" value="FAD SYNTHASE"/>
    <property type="match status" value="1"/>
</dbReference>
<evidence type="ECO:0000256" key="11">
    <source>
        <dbReference type="ARBA" id="ARBA00031871"/>
    </source>
</evidence>
<comment type="pathway">
    <text evidence="1">Cofactor biosynthesis; FAD biosynthesis; FAD from FMN: step 1/1.</text>
</comment>
<dbReference type="EC" id="2.7.7.2" evidence="2"/>
<evidence type="ECO:0000256" key="8">
    <source>
        <dbReference type="ARBA" id="ARBA00022827"/>
    </source>
</evidence>
<keyword evidence="5 15" id="KW-0808">Transferase</keyword>
<evidence type="ECO:0000256" key="4">
    <source>
        <dbReference type="ARBA" id="ARBA00022643"/>
    </source>
</evidence>
<dbReference type="Pfam" id="PF01507">
    <property type="entry name" value="PAPS_reduct"/>
    <property type="match status" value="1"/>
</dbReference>
<keyword evidence="4" id="KW-0288">FMN</keyword>
<evidence type="ECO:0000259" key="14">
    <source>
        <dbReference type="Pfam" id="PF01507"/>
    </source>
</evidence>
<dbReference type="Proteomes" id="UP001161017">
    <property type="component" value="Unassembled WGS sequence"/>
</dbReference>
<feature type="region of interest" description="Disordered" evidence="13">
    <location>
        <begin position="1"/>
        <end position="20"/>
    </location>
</feature>
<reference evidence="15" key="1">
    <citation type="journal article" date="2023" name="Genome Biol. Evol.">
        <title>First Whole Genome Sequence and Flow Cytometry Genome Size Data for the Lichen-Forming Fungus Ramalina farinacea (Ascomycota).</title>
        <authorList>
            <person name="Llewellyn T."/>
            <person name="Mian S."/>
            <person name="Hill R."/>
            <person name="Leitch I.J."/>
            <person name="Gaya E."/>
        </authorList>
    </citation>
    <scope>NUCLEOTIDE SEQUENCE</scope>
    <source>
        <strain evidence="15">LIQ254RAFAR</strain>
    </source>
</reference>
<name>A0AA43TSX3_9LECA</name>
<evidence type="ECO:0000256" key="7">
    <source>
        <dbReference type="ARBA" id="ARBA00022741"/>
    </source>
</evidence>
<organism evidence="15 16">
    <name type="scientific">Ramalina farinacea</name>
    <dbReference type="NCBI Taxonomy" id="258253"/>
    <lineage>
        <taxon>Eukaryota</taxon>
        <taxon>Fungi</taxon>
        <taxon>Dikarya</taxon>
        <taxon>Ascomycota</taxon>
        <taxon>Pezizomycotina</taxon>
        <taxon>Lecanoromycetes</taxon>
        <taxon>OSLEUM clade</taxon>
        <taxon>Lecanoromycetidae</taxon>
        <taxon>Lecanorales</taxon>
        <taxon>Lecanorineae</taxon>
        <taxon>Ramalinaceae</taxon>
        <taxon>Ramalina</taxon>
    </lineage>
</organism>
<feature type="compositionally biased region" description="Basic and acidic residues" evidence="13">
    <location>
        <begin position="1"/>
        <end position="11"/>
    </location>
</feature>
<dbReference type="InterPro" id="IPR014729">
    <property type="entry name" value="Rossmann-like_a/b/a_fold"/>
</dbReference>
<evidence type="ECO:0000256" key="10">
    <source>
        <dbReference type="ARBA" id="ARBA00031145"/>
    </source>
</evidence>
<dbReference type="CDD" id="cd23948">
    <property type="entry name" value="FAD_synthase"/>
    <property type="match status" value="1"/>
</dbReference>
<gene>
    <name evidence="15" type="primary">FAD1</name>
    <name evidence="15" type="ORF">OHK93_005755</name>
</gene>
<protein>
    <recommendedName>
        <fullName evidence="2">FAD synthase</fullName>
        <ecNumber evidence="2">2.7.7.2</ecNumber>
    </recommendedName>
    <alternativeName>
        <fullName evidence="10">FAD pyrophosphorylase</fullName>
    </alternativeName>
    <alternativeName>
        <fullName evidence="11">FMN adenylyltransferase</fullName>
    </alternativeName>
</protein>
<feature type="domain" description="Phosphoadenosine phosphosulphate reductase" evidence="14">
    <location>
        <begin position="76"/>
        <end position="238"/>
    </location>
</feature>
<keyword evidence="3" id="KW-0285">Flavoprotein</keyword>
<evidence type="ECO:0000256" key="2">
    <source>
        <dbReference type="ARBA" id="ARBA00012393"/>
    </source>
</evidence>
<keyword evidence="7" id="KW-0547">Nucleotide-binding</keyword>